<reference evidence="2" key="1">
    <citation type="submission" date="2021-04" db="EMBL/GenBank/DDBJ databases">
        <title>Draft Genome Sequence of Pandoravirus japonicus, Isolated from the Sabaishi River of Niigata, Japan.</title>
        <authorList>
            <person name="Hosokawa N."/>
            <person name="Takahashi H."/>
            <person name="Aoki K."/>
            <person name="Takemura M."/>
        </authorList>
    </citation>
    <scope>NUCLEOTIDE SEQUENCE</scope>
</reference>
<evidence type="ECO:0000313" key="2">
    <source>
        <dbReference type="EMBL" id="BCU02753.1"/>
    </source>
</evidence>
<proteinExistence type="predicted"/>
<dbReference type="EMBL" id="LC625835">
    <property type="protein sequence ID" value="BCU02753.1"/>
    <property type="molecule type" value="Genomic_DNA"/>
</dbReference>
<feature type="region of interest" description="Disordered" evidence="1">
    <location>
        <begin position="37"/>
        <end position="95"/>
    </location>
</feature>
<feature type="compositionally biased region" description="Basic and acidic residues" evidence="1">
    <location>
        <begin position="46"/>
        <end position="61"/>
    </location>
</feature>
<dbReference type="Proteomes" id="UP001253637">
    <property type="component" value="Segment"/>
</dbReference>
<evidence type="ECO:0000256" key="1">
    <source>
        <dbReference type="SAM" id="MobiDB-lite"/>
    </source>
</evidence>
<name>A0A811BLX4_9VIRU</name>
<sequence length="95" mass="11373">MHPQRCVVIVIDRPGSIGTEGRTRQCVLRFLSREKRGRRYKKKKKRNEETKKKEIKTDESTFRGQRRAGPWRCRQTRWPSGRRPSWTAPPCRAYC</sequence>
<evidence type="ECO:0000313" key="3">
    <source>
        <dbReference type="Proteomes" id="UP001253637"/>
    </source>
</evidence>
<protein>
    <submittedName>
        <fullName evidence="2">Uncharacterized protein</fullName>
    </submittedName>
</protein>
<organism evidence="2 3">
    <name type="scientific">Pandoravirus japonicus</name>
    <dbReference type="NCBI Taxonomy" id="2823154"/>
    <lineage>
        <taxon>Viruses</taxon>
        <taxon>Pandoravirus</taxon>
    </lineage>
</organism>
<accession>A0A811BLX4</accession>